<dbReference type="InterPro" id="IPR004843">
    <property type="entry name" value="Calcineurin-like_PHP"/>
</dbReference>
<dbReference type="InterPro" id="IPR006179">
    <property type="entry name" value="5_nucleotidase/apyrase"/>
</dbReference>
<feature type="domain" description="Endonuclease/exonuclease/phosphatase" evidence="7">
    <location>
        <begin position="422"/>
        <end position="701"/>
    </location>
</feature>
<dbReference type="NCBIfam" id="NF033681">
    <property type="entry name" value="ExeM_NucH_DNase"/>
    <property type="match status" value="1"/>
</dbReference>
<evidence type="ECO:0000256" key="4">
    <source>
        <dbReference type="SAM" id="SignalP"/>
    </source>
</evidence>
<feature type="transmembrane region" description="Helical" evidence="3">
    <location>
        <begin position="1384"/>
        <end position="1403"/>
    </location>
</feature>
<gene>
    <name evidence="8" type="ORF">V5R04_02940</name>
</gene>
<dbReference type="GO" id="GO:0004519">
    <property type="term" value="F:endonuclease activity"/>
    <property type="evidence" value="ECO:0007669"/>
    <property type="project" value="UniProtKB-KW"/>
</dbReference>
<keyword evidence="3" id="KW-1133">Transmembrane helix</keyword>
<accession>A0AAU7DZI4</accession>
<keyword evidence="3" id="KW-0472">Membrane</keyword>
<evidence type="ECO:0000256" key="1">
    <source>
        <dbReference type="ARBA" id="ARBA00022729"/>
    </source>
</evidence>
<evidence type="ECO:0000313" key="8">
    <source>
        <dbReference type="EMBL" id="XBH22201.1"/>
    </source>
</evidence>
<keyword evidence="8" id="KW-0378">Hydrolase</keyword>
<feature type="compositionally biased region" description="Polar residues" evidence="2">
    <location>
        <begin position="41"/>
        <end position="56"/>
    </location>
</feature>
<dbReference type="Pfam" id="PF03372">
    <property type="entry name" value="Exo_endo_phos"/>
    <property type="match status" value="1"/>
</dbReference>
<sequence>MTRVRNYRSRFIAPLVAGALVLTPLGISTIPAAAAEEAAADSSTSQGETAVVQTPESQEEPASETSAASGGDDSAATALTTEQAPVTPVAPAEAPAPAVATALAAAVTHTIADARGLADNAPVTVHGVVTATYPTGGLNGFVIQTEGTGGDNKTEGKSDAIFVHQYDNTVAVGDFLEVSGVVKDYYGLKQISAKTGSGPIPLVVTPLTETPDPVLPIDIDWPATDAERMEYQSMLYMPTADFTVSETYNANLYGEIGLAFGDKPLRQPTDVALPGSPEMNAVLELNKELGLILDDGATYDFRSKANKPKILPYVSLENPVRVGAPVTFTEPVIIDYRFDTWKLNPTSEIIPGQEPVEFKNTRESAPKVAGDITVAGFNVLNYFPTTAEDWVAAGNTCTTYKDRDGNPITANSCSNNGPRGAANLENFKRQEAKIVAAINELDASVVGLMEIENSASLGLEADAALKTLVGALNSAAGEQKWAYVGSSTDLPDVGLQDVITNAIIYQPDEVTLQGDARALGTLSATGQAFGNAREPLAQTFVPAGGGKPFMAVVNHFKSKGSGSGINDDQGDGQAKSNPDRIRQAQALTDWVGTLETETNVEDIALIGDFNSYTQEDPMQVFYSAGFTNAVQAFVPDKQTYNFGGLNGSLDHILYSNSMKTRVTGGDTWNVNAPESIALEYSRYNNHGALYYESNAFRSSDHDPVVIGLKKGLDPKFKEFNLLGINDFHGRIDKNTVAFAGTIEEARAQYPDNTLLVAAGDNIGASLFASSVQQDNATIDVLNALEMDAAAVGNHEFDAGFNDLINRVQNRADFTYLGANVYNKGTTKPALPEFEVFELDGITFGVIGAVTQETHTLVTPGGIANLDFGDPVDAVNRVATQLTDGDPTNGEADILLAVYHEGATNGETDQSTLEAEVAKGGVFKKIVNETSPEVAVLFTGHTHKQYAWIDEDAVPGRPVIQTGNYGEFVGQSVITVDTTDNTVVQATAVNIPRSATDKADLIRDYARVAEVDEIVTAALAYAEEAGSVEIGTITADITTAFAGEDAEYVDGVWTGGQRDDRGAPSALSNLVADSLRDSLSDPGRGGADFGVVNPGGLRADLLYAKSGAETKDGVVTFAEANSVLPFVNNLWTTTLTGAQVKTMLEQQWQRNDKGEIPSRDYLQLGLSDNIRYTFDATREEGDRITSITINGGPIDPAKTYVVGTFSFLAQGGDNFHVFKDGTGTRDSGLIDRDAWMDYLEANQNLSPSFARSGVVVPQIADKAKVGDVVEFPVSALNMTSLGSPENTKLVATFMKDGKALGQAVGTFDVTDGATTVKFTVPDGAAGADSLQLVATESGTTVTLAMAVATVDDGGNGDGDGGTGDGDGKTDGGKDKDDLAKTGADVLLPATLAFLLLGAGAYTVIQRRRKA</sequence>
<feature type="domain" description="5'-Nucleotidase C-terminal" evidence="6">
    <location>
        <begin position="1056"/>
        <end position="1219"/>
    </location>
</feature>
<dbReference type="CDD" id="cd10283">
    <property type="entry name" value="MnuA_DNase1-like"/>
    <property type="match status" value="1"/>
</dbReference>
<dbReference type="CDD" id="cd04486">
    <property type="entry name" value="YhcR_OBF_like"/>
    <property type="match status" value="1"/>
</dbReference>
<keyword evidence="8" id="KW-0540">Nuclease</keyword>
<dbReference type="GO" id="GO:0009166">
    <property type="term" value="P:nucleotide catabolic process"/>
    <property type="evidence" value="ECO:0007669"/>
    <property type="project" value="InterPro"/>
</dbReference>
<keyword evidence="8" id="KW-0255">Endonuclease</keyword>
<dbReference type="GO" id="GO:0008768">
    <property type="term" value="F:UDP-sugar diphosphatase activity"/>
    <property type="evidence" value="ECO:0007669"/>
    <property type="project" value="TreeGrafter"/>
</dbReference>
<dbReference type="Gene3D" id="3.90.780.10">
    <property type="entry name" value="5'-Nucleotidase, C-terminal domain"/>
    <property type="match status" value="1"/>
</dbReference>
<feature type="compositionally biased region" description="Gly residues" evidence="2">
    <location>
        <begin position="1352"/>
        <end position="1363"/>
    </location>
</feature>
<dbReference type="InterPro" id="IPR047971">
    <property type="entry name" value="ExeM-like"/>
</dbReference>
<feature type="compositionally biased region" description="Basic and acidic residues" evidence="2">
    <location>
        <begin position="1364"/>
        <end position="1374"/>
    </location>
</feature>
<dbReference type="SUPFAM" id="SSF56300">
    <property type="entry name" value="Metallo-dependent phosphatases"/>
    <property type="match status" value="1"/>
</dbReference>
<evidence type="ECO:0000259" key="7">
    <source>
        <dbReference type="Pfam" id="PF03372"/>
    </source>
</evidence>
<dbReference type="InterPro" id="IPR036907">
    <property type="entry name" value="5'-Nucleotdase_C_sf"/>
</dbReference>
<organism evidence="8">
    <name type="scientific">Jonesiaceae bacterium BS-20</name>
    <dbReference type="NCBI Taxonomy" id="3120821"/>
    <lineage>
        <taxon>Bacteria</taxon>
        <taxon>Bacillati</taxon>
        <taxon>Actinomycetota</taxon>
        <taxon>Actinomycetes</taxon>
        <taxon>Micrococcales</taxon>
        <taxon>Jonesiaceae</taxon>
    </lineage>
</organism>
<name>A0AAU7DZI4_9MICO</name>
<feature type="compositionally biased region" description="Low complexity" evidence="2">
    <location>
        <begin position="63"/>
        <end position="75"/>
    </location>
</feature>
<dbReference type="PRINTS" id="PR01607">
    <property type="entry name" value="APYRASEFAMLY"/>
</dbReference>
<dbReference type="InterPro" id="IPR036691">
    <property type="entry name" value="Endo/exonu/phosph_ase_sf"/>
</dbReference>
<dbReference type="Pfam" id="PF02872">
    <property type="entry name" value="5_nucleotid_C"/>
    <property type="match status" value="1"/>
</dbReference>
<keyword evidence="1 4" id="KW-0732">Signal</keyword>
<dbReference type="PANTHER" id="PTHR11575:SF24">
    <property type="entry name" value="5'-NUCLEOTIDASE"/>
    <property type="match status" value="1"/>
</dbReference>
<evidence type="ECO:0000256" key="3">
    <source>
        <dbReference type="SAM" id="Phobius"/>
    </source>
</evidence>
<dbReference type="Gene3D" id="3.60.10.10">
    <property type="entry name" value="Endonuclease/exonuclease/phosphatase"/>
    <property type="match status" value="1"/>
</dbReference>
<feature type="signal peptide" evidence="4">
    <location>
        <begin position="1"/>
        <end position="34"/>
    </location>
</feature>
<dbReference type="InterPro" id="IPR029052">
    <property type="entry name" value="Metallo-depent_PP-like"/>
</dbReference>
<feature type="domain" description="Calcineurin-like phosphoesterase" evidence="5">
    <location>
        <begin position="721"/>
        <end position="943"/>
    </location>
</feature>
<dbReference type="InterPro" id="IPR008334">
    <property type="entry name" value="5'-Nucleotdase_C"/>
</dbReference>
<dbReference type="SUPFAM" id="SSF55816">
    <property type="entry name" value="5'-nucleotidase (syn. UDP-sugar hydrolase), C-terminal domain"/>
    <property type="match status" value="1"/>
</dbReference>
<keyword evidence="3" id="KW-0812">Transmembrane</keyword>
<evidence type="ECO:0000259" key="6">
    <source>
        <dbReference type="Pfam" id="PF02872"/>
    </source>
</evidence>
<dbReference type="GO" id="GO:0008253">
    <property type="term" value="F:5'-nucleotidase activity"/>
    <property type="evidence" value="ECO:0007669"/>
    <property type="project" value="TreeGrafter"/>
</dbReference>
<feature type="region of interest" description="Disordered" evidence="2">
    <location>
        <begin position="38"/>
        <end position="75"/>
    </location>
</feature>
<dbReference type="PANTHER" id="PTHR11575">
    <property type="entry name" value="5'-NUCLEOTIDASE-RELATED"/>
    <property type="match status" value="1"/>
</dbReference>
<dbReference type="InterPro" id="IPR005135">
    <property type="entry name" value="Endo/exonuclease/phosphatase"/>
</dbReference>
<protein>
    <submittedName>
        <fullName evidence="8">ExeM/NucH family extracellular endonuclease</fullName>
    </submittedName>
</protein>
<feature type="chain" id="PRO_5043783864" evidence="4">
    <location>
        <begin position="35"/>
        <end position="1409"/>
    </location>
</feature>
<proteinExistence type="predicted"/>
<evidence type="ECO:0000259" key="5">
    <source>
        <dbReference type="Pfam" id="PF00149"/>
    </source>
</evidence>
<dbReference type="EMBL" id="CP146203">
    <property type="protein sequence ID" value="XBH22201.1"/>
    <property type="molecule type" value="Genomic_DNA"/>
</dbReference>
<reference evidence="8" key="1">
    <citation type="submission" date="2024-02" db="EMBL/GenBank/DDBJ databases">
        <title>Tomenella chthoni gen. nov. sp. nov., a member of the family Jonesiaceae isolated from bat guano.</title>
        <authorList>
            <person name="Miller S.L."/>
            <person name="King J."/>
            <person name="Sankaranarayanan K."/>
            <person name="Lawson P.A."/>
        </authorList>
    </citation>
    <scope>NUCLEOTIDE SEQUENCE</scope>
    <source>
        <strain evidence="8">BS-20</strain>
    </source>
</reference>
<dbReference type="SUPFAM" id="SSF56219">
    <property type="entry name" value="DNase I-like"/>
    <property type="match status" value="1"/>
</dbReference>
<feature type="region of interest" description="Disordered" evidence="2">
    <location>
        <begin position="1351"/>
        <end position="1374"/>
    </location>
</feature>
<evidence type="ECO:0000256" key="2">
    <source>
        <dbReference type="SAM" id="MobiDB-lite"/>
    </source>
</evidence>
<dbReference type="GO" id="GO:0030288">
    <property type="term" value="C:outer membrane-bounded periplasmic space"/>
    <property type="evidence" value="ECO:0007669"/>
    <property type="project" value="TreeGrafter"/>
</dbReference>
<dbReference type="Gene3D" id="3.60.21.10">
    <property type="match status" value="1"/>
</dbReference>
<dbReference type="Pfam" id="PF00149">
    <property type="entry name" value="Metallophos"/>
    <property type="match status" value="1"/>
</dbReference>